<feature type="compositionally biased region" description="Basic residues" evidence="1">
    <location>
        <begin position="113"/>
        <end position="132"/>
    </location>
</feature>
<evidence type="ECO:0000256" key="1">
    <source>
        <dbReference type="SAM" id="MobiDB-lite"/>
    </source>
</evidence>
<evidence type="ECO:0000313" key="2">
    <source>
        <dbReference type="EMBL" id="KZP22487.1"/>
    </source>
</evidence>
<accession>A0A166L1Z5</accession>
<feature type="region of interest" description="Disordered" evidence="1">
    <location>
        <begin position="1"/>
        <end position="20"/>
    </location>
</feature>
<keyword evidence="4" id="KW-1185">Reference proteome</keyword>
<evidence type="ECO:0000313" key="4">
    <source>
        <dbReference type="Proteomes" id="UP000076532"/>
    </source>
</evidence>
<evidence type="ECO:0000313" key="3">
    <source>
        <dbReference type="EMBL" id="KZP22490.1"/>
    </source>
</evidence>
<proteinExistence type="predicted"/>
<reference evidence="3 4" key="1">
    <citation type="journal article" date="2016" name="Mol. Biol. Evol.">
        <title>Comparative Genomics of Early-Diverging Mushroom-Forming Fungi Provides Insights into the Origins of Lignocellulose Decay Capabilities.</title>
        <authorList>
            <person name="Nagy L.G."/>
            <person name="Riley R."/>
            <person name="Tritt A."/>
            <person name="Adam C."/>
            <person name="Daum C."/>
            <person name="Floudas D."/>
            <person name="Sun H."/>
            <person name="Yadav J.S."/>
            <person name="Pangilinan J."/>
            <person name="Larsson K.H."/>
            <person name="Matsuura K."/>
            <person name="Barry K."/>
            <person name="Labutti K."/>
            <person name="Kuo R."/>
            <person name="Ohm R.A."/>
            <person name="Bhattacharya S.S."/>
            <person name="Shirouzu T."/>
            <person name="Yoshinaga Y."/>
            <person name="Martin F.M."/>
            <person name="Grigoriev I.V."/>
            <person name="Hibbett D.S."/>
        </authorList>
    </citation>
    <scope>NUCLEOTIDE SEQUENCE [LARGE SCALE GENOMIC DNA]</scope>
    <source>
        <strain evidence="3 4">CBS 109695</strain>
    </source>
</reference>
<feature type="compositionally biased region" description="Low complexity" evidence="1">
    <location>
        <begin position="136"/>
        <end position="147"/>
    </location>
</feature>
<name>A0A166L1Z5_9AGAM</name>
<dbReference type="EMBL" id="KV417539">
    <property type="protein sequence ID" value="KZP22490.1"/>
    <property type="molecule type" value="Genomic_DNA"/>
</dbReference>
<gene>
    <name evidence="2" type="ORF">FIBSPDRAFT_890369</name>
    <name evidence="3" type="ORF">FIBSPDRAFT_890372</name>
</gene>
<dbReference type="Proteomes" id="UP000076532">
    <property type="component" value="Unassembled WGS sequence"/>
</dbReference>
<organism evidence="3 4">
    <name type="scientific">Athelia psychrophila</name>
    <dbReference type="NCBI Taxonomy" id="1759441"/>
    <lineage>
        <taxon>Eukaryota</taxon>
        <taxon>Fungi</taxon>
        <taxon>Dikarya</taxon>
        <taxon>Basidiomycota</taxon>
        <taxon>Agaricomycotina</taxon>
        <taxon>Agaricomycetes</taxon>
        <taxon>Agaricomycetidae</taxon>
        <taxon>Atheliales</taxon>
        <taxon>Atheliaceae</taxon>
        <taxon>Athelia</taxon>
    </lineage>
</organism>
<sequence>MSREAERSHVRPTSSGPPSDAEIIAYFKRAAATDHRSAQLKERKHPGRYRIVSELSRHIIKTFLKYAKGGYKKCNRGNCRERIVLTDVLKERRACVDCRLHAALHAKDWRAGKVKPRKISSRRGQQKRRKAVTRASSPSDDSSDSSDVVFVSAHRATNANAIADDAIRKSVTESEVNDCEEIPTGRVFTEVMLASVKASYSKFQQITFDERFVVSREHGDTLADTMSIVIEGLRTTLYPVWPRIREIDENNAVDSISNELICTKIYACRCWARGAAIEQETDPSERCDGQMKCSVKKAKVGGSGTHEWRFIRDATFYLVTSSYFQPNMVNNEVLEL</sequence>
<dbReference type="AlphaFoldDB" id="A0A166L1Z5"/>
<protein>
    <submittedName>
        <fullName evidence="3">Uncharacterized protein</fullName>
    </submittedName>
</protein>
<feature type="region of interest" description="Disordered" evidence="1">
    <location>
        <begin position="113"/>
        <end position="147"/>
    </location>
</feature>
<dbReference type="EMBL" id="KV417539">
    <property type="protein sequence ID" value="KZP22487.1"/>
    <property type="molecule type" value="Genomic_DNA"/>
</dbReference>